<name>A0A5J4WXX4_9EUKA</name>
<dbReference type="AlphaFoldDB" id="A0A5J4WXX4"/>
<evidence type="ECO:0000313" key="1">
    <source>
        <dbReference type="EMBL" id="KAA6399928.1"/>
    </source>
</evidence>
<evidence type="ECO:0000313" key="2">
    <source>
        <dbReference type="Proteomes" id="UP000324800"/>
    </source>
</evidence>
<dbReference type="Proteomes" id="UP000324800">
    <property type="component" value="Unassembled WGS sequence"/>
</dbReference>
<dbReference type="EMBL" id="SNRW01000653">
    <property type="protein sequence ID" value="KAA6399928.1"/>
    <property type="molecule type" value="Genomic_DNA"/>
</dbReference>
<reference evidence="1 2" key="1">
    <citation type="submission" date="2019-03" db="EMBL/GenBank/DDBJ databases">
        <title>Single cell metagenomics reveals metabolic interactions within the superorganism composed of flagellate Streblomastix strix and complex community of Bacteroidetes bacteria on its surface.</title>
        <authorList>
            <person name="Treitli S.C."/>
            <person name="Kolisko M."/>
            <person name="Husnik F."/>
            <person name="Keeling P."/>
            <person name="Hampl V."/>
        </authorList>
    </citation>
    <scope>NUCLEOTIDE SEQUENCE [LARGE SCALE GENOMIC DNA]</scope>
    <source>
        <strain evidence="1">ST1C</strain>
    </source>
</reference>
<accession>A0A5J4WXX4</accession>
<sequence>MFEHDIVLYIEPPFSENPRNGKLLDYVRLLSSRAFPSILTNLTENPKYAATAALIKKIRSDFSVGIIQQARCQLVIVSVIFKYTTFRYYKKSQVQLPAAKASTGISMKTPQCLLPLTTVSKGDTLTEFFVHESDNEFAAITAYSLAYLDVSHSFVQSLQIAIYQNGPQAIEQPSQNLTYSFGLIGISLSLAPTAIVRTQSAYRSSNPLKFTLALAIAFEFRAVDNPGIKLSYSANLSPGIVINQQIQHDYAIELVSQPLAPNGANVYLYPSLVKAYLNTSDIAEQIDIQSECQTRANFQIQSLAEKLINKILGGIKKVADWDTPTLHKVMGTLSGPFSILHPGAGQIMGTIGNIACGLDRHLNKR</sequence>
<proteinExistence type="predicted"/>
<organism evidence="1 2">
    <name type="scientific">Streblomastix strix</name>
    <dbReference type="NCBI Taxonomy" id="222440"/>
    <lineage>
        <taxon>Eukaryota</taxon>
        <taxon>Metamonada</taxon>
        <taxon>Preaxostyla</taxon>
        <taxon>Oxymonadida</taxon>
        <taxon>Streblomastigidae</taxon>
        <taxon>Streblomastix</taxon>
    </lineage>
</organism>
<comment type="caution">
    <text evidence="1">The sequence shown here is derived from an EMBL/GenBank/DDBJ whole genome shotgun (WGS) entry which is preliminary data.</text>
</comment>
<gene>
    <name evidence="1" type="ORF">EZS28_004545</name>
</gene>
<protein>
    <submittedName>
        <fullName evidence="1">Uncharacterized protein</fullName>
    </submittedName>
</protein>